<name>A0ABV0BY98_9SPHI</name>
<dbReference type="Proteomes" id="UP001409291">
    <property type="component" value="Unassembled WGS sequence"/>
</dbReference>
<reference evidence="1 2" key="1">
    <citation type="submission" date="2024-04" db="EMBL/GenBank/DDBJ databases">
        <title>WGS of bacteria from Torrens River.</title>
        <authorList>
            <person name="Wyrsch E.R."/>
            <person name="Drigo B."/>
        </authorList>
    </citation>
    <scope>NUCLEOTIDE SEQUENCE [LARGE SCALE GENOMIC DNA]</scope>
    <source>
        <strain evidence="1 2">TWI391</strain>
    </source>
</reference>
<protein>
    <submittedName>
        <fullName evidence="1">Uncharacterized protein</fullName>
    </submittedName>
</protein>
<dbReference type="EMBL" id="JBDJNQ010000010">
    <property type="protein sequence ID" value="MEN5379592.1"/>
    <property type="molecule type" value="Genomic_DNA"/>
</dbReference>
<sequence>MKFVPLSRIILLELKRNGYNILTSKNTVDDENPTWYPLTVPDVDDYLLHLDCSGSIVPLEEQALLVIDDALVNIDEGQLLGEVFIEIDHLEELEYKIQFYGKQYKFISNPEYYVFSFDPKRVLIRNYVLRTGNHLLYLAYIGVNYPTHIIDEMRDLEDLTRSLICLDQEQAREWFNKHDVTMVQSDISIYDKDAILTIFLLGTDQQITIPLEEKDELVYNLMDTEELLQLRDLFWIDPRTEFL</sequence>
<organism evidence="1 2">
    <name type="scientific">Sphingobacterium kitahiroshimense</name>
    <dbReference type="NCBI Taxonomy" id="470446"/>
    <lineage>
        <taxon>Bacteria</taxon>
        <taxon>Pseudomonadati</taxon>
        <taxon>Bacteroidota</taxon>
        <taxon>Sphingobacteriia</taxon>
        <taxon>Sphingobacteriales</taxon>
        <taxon>Sphingobacteriaceae</taxon>
        <taxon>Sphingobacterium</taxon>
    </lineage>
</organism>
<gene>
    <name evidence="1" type="ORF">ABE541_20155</name>
</gene>
<evidence type="ECO:0000313" key="2">
    <source>
        <dbReference type="Proteomes" id="UP001409291"/>
    </source>
</evidence>
<accession>A0ABV0BY98</accession>
<proteinExistence type="predicted"/>
<dbReference type="RefSeq" id="WP_339424854.1">
    <property type="nucleotide sequence ID" value="NZ_JBDJNQ010000010.1"/>
</dbReference>
<comment type="caution">
    <text evidence="1">The sequence shown here is derived from an EMBL/GenBank/DDBJ whole genome shotgun (WGS) entry which is preliminary data.</text>
</comment>
<evidence type="ECO:0000313" key="1">
    <source>
        <dbReference type="EMBL" id="MEN5379592.1"/>
    </source>
</evidence>
<keyword evidence="2" id="KW-1185">Reference proteome</keyword>